<comment type="caution">
    <text evidence="1">The sequence shown here is derived from an EMBL/GenBank/DDBJ whole genome shotgun (WGS) entry which is preliminary data.</text>
</comment>
<dbReference type="RefSeq" id="WP_348718013.1">
    <property type="nucleotide sequence ID" value="NZ_CAXJIO010000014.1"/>
</dbReference>
<sequence>MERSKENLFKKIVEKLPKNVLLVEDIADVLEISYDAAYRRLKGKTNLSFEEGMKLAEHYGISLNSLYGFSNLSNHNFFKISKNNYRNSSEGLYDFFKSSSVFLEAFSNKGEKSVFYQAAKDVPVYHIPTDTLYGRFRLYAYLNVYSGFSTNSFTSFKKFVPPVKVIEESKRFKDSFKKFNAVEIWSDTTINSLLYQVYYFYEAKFIEKVQAMQMCDEIKRMIEKVEVNSKKGEWGKNGKGSKFDLYNNQLISLGNEALFKSKSKKTLFIHYTNLSHFRVEEELTSNEADYFFKKQLQFSKKVSGNAEVERKLFFNRMYDKVQKLKDQIEVKSNISFI</sequence>
<organism evidence="1 2">
    <name type="scientific">Tenacibaculum polynesiense</name>
    <dbReference type="NCBI Taxonomy" id="3137857"/>
    <lineage>
        <taxon>Bacteria</taxon>
        <taxon>Pseudomonadati</taxon>
        <taxon>Bacteroidota</taxon>
        <taxon>Flavobacteriia</taxon>
        <taxon>Flavobacteriales</taxon>
        <taxon>Flavobacteriaceae</taxon>
        <taxon>Tenacibaculum</taxon>
    </lineage>
</organism>
<reference evidence="1 2" key="1">
    <citation type="submission" date="2024-05" db="EMBL/GenBank/DDBJ databases">
        <authorList>
            <person name="Duchaud E."/>
        </authorList>
    </citation>
    <scope>NUCLEOTIDE SEQUENCE [LARGE SCALE GENOMIC DNA]</scope>
    <source>
        <strain evidence="1">Ena-SAMPLE-TAB-13-05-2024-13:56:06:370-140308</strain>
    </source>
</reference>
<dbReference type="EMBL" id="CAXJIO010000014">
    <property type="protein sequence ID" value="CAL2104016.1"/>
    <property type="molecule type" value="Genomic_DNA"/>
</dbReference>
<evidence type="ECO:0000313" key="2">
    <source>
        <dbReference type="Proteomes" id="UP001497527"/>
    </source>
</evidence>
<keyword evidence="2" id="KW-1185">Reference proteome</keyword>
<accession>A0ABM9PEH8</accession>
<proteinExistence type="predicted"/>
<dbReference type="Proteomes" id="UP001497527">
    <property type="component" value="Unassembled WGS sequence"/>
</dbReference>
<name>A0ABM9PEH8_9FLAO</name>
<gene>
    <name evidence="1" type="ORF">T190423A01A_50264</name>
</gene>
<evidence type="ECO:0000313" key="1">
    <source>
        <dbReference type="EMBL" id="CAL2104016.1"/>
    </source>
</evidence>
<protein>
    <submittedName>
        <fullName evidence="1">Helix-turn-helix transcriptional regulator</fullName>
    </submittedName>
</protein>